<comment type="caution">
    <text evidence="4">The sequence shown here is derived from an EMBL/GenBank/DDBJ whole genome shotgun (WGS) entry which is preliminary data.</text>
</comment>
<evidence type="ECO:0000313" key="4">
    <source>
        <dbReference type="EMBL" id="KPU44353.1"/>
    </source>
</evidence>
<dbReference type="PATRIC" id="fig|36849.3.peg.2665"/>
<dbReference type="SMART" id="SM00422">
    <property type="entry name" value="HTH_MERR"/>
    <property type="match status" value="1"/>
</dbReference>
<keyword evidence="5" id="KW-1185">Reference proteome</keyword>
<evidence type="ECO:0000259" key="3">
    <source>
        <dbReference type="PROSITE" id="PS50937"/>
    </source>
</evidence>
<dbReference type="PANTHER" id="PTHR30204:SF90">
    <property type="entry name" value="HTH-TYPE TRANSCRIPTIONAL ACTIVATOR MTA"/>
    <property type="match status" value="1"/>
</dbReference>
<dbReference type="STRING" id="36849.OXPF_25230"/>
<keyword evidence="2" id="KW-0175">Coiled coil</keyword>
<dbReference type="InterPro" id="IPR000551">
    <property type="entry name" value="MerR-type_HTH_dom"/>
</dbReference>
<dbReference type="PROSITE" id="PS50937">
    <property type="entry name" value="HTH_MERR_2"/>
    <property type="match status" value="1"/>
</dbReference>
<dbReference type="SUPFAM" id="SSF46955">
    <property type="entry name" value="Putative DNA-binding domain"/>
    <property type="match status" value="1"/>
</dbReference>
<dbReference type="AlphaFoldDB" id="A0A0P8YXA7"/>
<dbReference type="Gene3D" id="1.10.1660.10">
    <property type="match status" value="1"/>
</dbReference>
<evidence type="ECO:0000256" key="2">
    <source>
        <dbReference type="SAM" id="Coils"/>
    </source>
</evidence>
<dbReference type="GO" id="GO:0003677">
    <property type="term" value="F:DNA binding"/>
    <property type="evidence" value="ECO:0007669"/>
    <property type="project" value="UniProtKB-KW"/>
</dbReference>
<name>A0A0P8YXA7_9CLOT</name>
<accession>A0A0P8YXA7</accession>
<evidence type="ECO:0000313" key="5">
    <source>
        <dbReference type="Proteomes" id="UP000050326"/>
    </source>
</evidence>
<proteinExistence type="predicted"/>
<dbReference type="InterPro" id="IPR009061">
    <property type="entry name" value="DNA-bd_dom_put_sf"/>
</dbReference>
<dbReference type="PRINTS" id="PR00040">
    <property type="entry name" value="HTHMERR"/>
</dbReference>
<dbReference type="OrthoDB" id="9777497at2"/>
<dbReference type="PANTHER" id="PTHR30204">
    <property type="entry name" value="REDOX-CYCLING DRUG-SENSING TRANSCRIPTIONAL ACTIVATOR SOXR"/>
    <property type="match status" value="1"/>
</dbReference>
<dbReference type="InterPro" id="IPR047057">
    <property type="entry name" value="MerR_fam"/>
</dbReference>
<feature type="coiled-coil region" evidence="2">
    <location>
        <begin position="87"/>
        <end position="117"/>
    </location>
</feature>
<organism evidence="4 5">
    <name type="scientific">Oxobacter pfennigii</name>
    <dbReference type="NCBI Taxonomy" id="36849"/>
    <lineage>
        <taxon>Bacteria</taxon>
        <taxon>Bacillati</taxon>
        <taxon>Bacillota</taxon>
        <taxon>Clostridia</taxon>
        <taxon>Eubacteriales</taxon>
        <taxon>Clostridiaceae</taxon>
        <taxon>Oxobacter</taxon>
    </lineage>
</organism>
<dbReference type="Proteomes" id="UP000050326">
    <property type="component" value="Unassembled WGS sequence"/>
</dbReference>
<gene>
    <name evidence="4" type="primary">tipA_3</name>
    <name evidence="4" type="ORF">OXPF_25230</name>
</gene>
<dbReference type="GO" id="GO:0003700">
    <property type="term" value="F:DNA-binding transcription factor activity"/>
    <property type="evidence" value="ECO:0007669"/>
    <property type="project" value="InterPro"/>
</dbReference>
<dbReference type="RefSeq" id="WP_054875532.1">
    <property type="nucleotide sequence ID" value="NZ_LKET01000032.1"/>
</dbReference>
<protein>
    <submittedName>
        <fullName evidence="4">HTH-type transcriptional activator TipA</fullName>
    </submittedName>
</protein>
<feature type="domain" description="HTH merR-type" evidence="3">
    <location>
        <begin position="5"/>
        <end position="74"/>
    </location>
</feature>
<sequence length="181" mass="20880">MSKTSWKIGELASQCGITVRTLHHYHQIGLLVPSEFTEAGHRLYTKADVSKLQQILSLKQLGLSLEEIYNFIKNPNYNPMLVIQAQLEIINEQIKLKEKLRHELEQLQTLLSFNQNISADQLLKIMELIRMNEGNYLTPELVEKLRAFLNSLTEEKKLSLKKMQPLADGTQKHALQKMISK</sequence>
<keyword evidence="1" id="KW-0238">DNA-binding</keyword>
<evidence type="ECO:0000256" key="1">
    <source>
        <dbReference type="ARBA" id="ARBA00023125"/>
    </source>
</evidence>
<reference evidence="4 5" key="1">
    <citation type="submission" date="2015-09" db="EMBL/GenBank/DDBJ databases">
        <title>Genome sequence of Oxobacter pfennigii DSM 3222.</title>
        <authorList>
            <person name="Poehlein A."/>
            <person name="Bengelsdorf F.R."/>
            <person name="Schiel-Bengelsdorf B."/>
            <person name="Duerre P."/>
            <person name="Daniel R."/>
        </authorList>
    </citation>
    <scope>NUCLEOTIDE SEQUENCE [LARGE SCALE GENOMIC DNA]</scope>
    <source>
        <strain evidence="4 5">DSM 3222</strain>
    </source>
</reference>
<dbReference type="Pfam" id="PF13411">
    <property type="entry name" value="MerR_1"/>
    <property type="match status" value="1"/>
</dbReference>
<dbReference type="EMBL" id="LKET01000032">
    <property type="protein sequence ID" value="KPU44353.1"/>
    <property type="molecule type" value="Genomic_DNA"/>
</dbReference>